<keyword evidence="9" id="KW-0067">ATP-binding</keyword>
<dbReference type="RefSeq" id="WP_210663509.1">
    <property type="nucleotide sequence ID" value="NZ_JAGKSP010000017.1"/>
</dbReference>
<keyword evidence="12" id="KW-0175">Coiled coil</keyword>
<evidence type="ECO:0000256" key="6">
    <source>
        <dbReference type="ARBA" id="ARBA00022679"/>
    </source>
</evidence>
<evidence type="ECO:0000313" key="18">
    <source>
        <dbReference type="Proteomes" id="UP000673394"/>
    </source>
</evidence>
<proteinExistence type="predicted"/>
<evidence type="ECO:0000256" key="13">
    <source>
        <dbReference type="SAM" id="MobiDB-lite"/>
    </source>
</evidence>
<evidence type="ECO:0000256" key="11">
    <source>
        <dbReference type="ARBA" id="ARBA00023136"/>
    </source>
</evidence>
<evidence type="ECO:0000256" key="7">
    <source>
        <dbReference type="ARBA" id="ARBA00022741"/>
    </source>
</evidence>
<reference evidence="17 18" key="1">
    <citation type="submission" date="2021-04" db="EMBL/GenBank/DDBJ databases">
        <title>Paenibacillus sp. DLE-14 whole genome sequence.</title>
        <authorList>
            <person name="Ham Y.J."/>
        </authorList>
    </citation>
    <scope>NUCLEOTIDE SEQUENCE [LARGE SCALE GENOMIC DNA]</scope>
    <source>
        <strain evidence="17 18">DLE-14</strain>
    </source>
</reference>
<feature type="domain" description="Histidine kinase" evidence="15">
    <location>
        <begin position="376"/>
        <end position="594"/>
    </location>
</feature>
<feature type="domain" description="HAMP" evidence="16">
    <location>
        <begin position="295"/>
        <end position="347"/>
    </location>
</feature>
<feature type="coiled-coil region" evidence="12">
    <location>
        <begin position="339"/>
        <end position="369"/>
    </location>
</feature>
<keyword evidence="11 14" id="KW-0472">Membrane</keyword>
<organism evidence="17 18">
    <name type="scientific">Paenibacillus lignilyticus</name>
    <dbReference type="NCBI Taxonomy" id="1172615"/>
    <lineage>
        <taxon>Bacteria</taxon>
        <taxon>Bacillati</taxon>
        <taxon>Bacillota</taxon>
        <taxon>Bacilli</taxon>
        <taxon>Bacillales</taxon>
        <taxon>Paenibacillaceae</taxon>
        <taxon>Paenibacillus</taxon>
    </lineage>
</organism>
<feature type="transmembrane region" description="Helical" evidence="14">
    <location>
        <begin position="274"/>
        <end position="293"/>
    </location>
</feature>
<dbReference type="SMART" id="SM00388">
    <property type="entry name" value="HisKA"/>
    <property type="match status" value="1"/>
</dbReference>
<feature type="transmembrane region" description="Helical" evidence="14">
    <location>
        <begin position="12"/>
        <end position="34"/>
    </location>
</feature>
<dbReference type="InterPro" id="IPR036890">
    <property type="entry name" value="HATPase_C_sf"/>
</dbReference>
<evidence type="ECO:0000256" key="1">
    <source>
        <dbReference type="ARBA" id="ARBA00000085"/>
    </source>
</evidence>
<dbReference type="Proteomes" id="UP000673394">
    <property type="component" value="Unassembled WGS sequence"/>
</dbReference>
<evidence type="ECO:0000256" key="9">
    <source>
        <dbReference type="ARBA" id="ARBA00022840"/>
    </source>
</evidence>
<dbReference type="SMART" id="SM00304">
    <property type="entry name" value="HAMP"/>
    <property type="match status" value="1"/>
</dbReference>
<dbReference type="InterPro" id="IPR003660">
    <property type="entry name" value="HAMP_dom"/>
</dbReference>
<keyword evidence="14" id="KW-1133">Transmembrane helix</keyword>
<dbReference type="Pfam" id="PF02518">
    <property type="entry name" value="HATPase_c"/>
    <property type="match status" value="1"/>
</dbReference>
<dbReference type="InterPro" id="IPR003661">
    <property type="entry name" value="HisK_dim/P_dom"/>
</dbReference>
<dbReference type="PROSITE" id="PS50885">
    <property type="entry name" value="HAMP"/>
    <property type="match status" value="1"/>
</dbReference>
<comment type="subcellular location">
    <subcellularLocation>
        <location evidence="2">Cell membrane</location>
        <topology evidence="2">Multi-pass membrane protein</topology>
    </subcellularLocation>
</comment>
<evidence type="ECO:0000259" key="16">
    <source>
        <dbReference type="PROSITE" id="PS50885"/>
    </source>
</evidence>
<keyword evidence="6" id="KW-0808">Transferase</keyword>
<dbReference type="Gene3D" id="1.10.287.130">
    <property type="match status" value="1"/>
</dbReference>
<gene>
    <name evidence="17" type="ORF">I8J30_27160</name>
</gene>
<dbReference type="CDD" id="cd00082">
    <property type="entry name" value="HisKA"/>
    <property type="match status" value="1"/>
</dbReference>
<dbReference type="CDD" id="cd06225">
    <property type="entry name" value="HAMP"/>
    <property type="match status" value="1"/>
</dbReference>
<dbReference type="SUPFAM" id="SSF55874">
    <property type="entry name" value="ATPase domain of HSP90 chaperone/DNA topoisomerase II/histidine kinase"/>
    <property type="match status" value="1"/>
</dbReference>
<keyword evidence="10" id="KW-0902">Two-component regulatory system</keyword>
<evidence type="ECO:0000256" key="5">
    <source>
        <dbReference type="ARBA" id="ARBA00022553"/>
    </source>
</evidence>
<evidence type="ECO:0000256" key="10">
    <source>
        <dbReference type="ARBA" id="ARBA00023012"/>
    </source>
</evidence>
<evidence type="ECO:0000256" key="14">
    <source>
        <dbReference type="SAM" id="Phobius"/>
    </source>
</evidence>
<dbReference type="Gene3D" id="6.10.340.10">
    <property type="match status" value="1"/>
</dbReference>
<keyword evidence="8" id="KW-0418">Kinase</keyword>
<dbReference type="Gene3D" id="3.30.565.10">
    <property type="entry name" value="Histidine kinase-like ATPase, C-terminal domain"/>
    <property type="match status" value="1"/>
</dbReference>
<sequence>MKRGRSVAFKLFTVTAIVFIAFTTLMMVLQLTFFESYYERQKIKAITYEFTALRDKYITVGDTPEPGGDSAEPGTSTSSPAHRGDTVAPKPQPGTADDEGVTFQKFIGAYRMPYMDEMPGDVTSVTSRGSGLPLYFGPFESKYFALTAKFEFDEQGIKTMAIGAGTKQRSVTISIDQLSGDVMRMIQNPVSQEQVDNLMTGVIQWLQDPEKVNQVFGSGQTVVYRAQGFGPMKLGDNQLIAAAALPSNDGARQVLFAVSSLQPVSDAGMVIKDFYLYFYGLAVVLILLLSFLYSGMITKPLRRLNQVALRLSKLDFSVKSGIKRNDEIGSLSQTFDFLSDNLQHALDELKAANVQLKEEFEKEKQLEAMRREFVAGVSHELKTPISLISGYAEGLRDGIGGAEKREQYLGVIMDETSRMSGLVNDMLDLAQLESGKYRLVSGSFDLRACANAFMQRHAEPLERKAIALNALLPVEPAEMTAYGDRFRLEQVLANLMSNAIRHTSQGGAIELRIAEEPDRWLLSLWNEGEAIPEAELKRIWEQFYRTDHSRSRELGGTGIGLAIVKHILLLHGSTFGVRNHGSGVEFYFTVAKTDNDSGETEA</sequence>
<evidence type="ECO:0000259" key="15">
    <source>
        <dbReference type="PROSITE" id="PS50109"/>
    </source>
</evidence>
<keyword evidence="14" id="KW-0812">Transmembrane</keyword>
<dbReference type="InterPro" id="IPR050351">
    <property type="entry name" value="BphY/WalK/GraS-like"/>
</dbReference>
<keyword evidence="18" id="KW-1185">Reference proteome</keyword>
<dbReference type="PRINTS" id="PR01780">
    <property type="entry name" value="LANTIREGPROT"/>
</dbReference>
<dbReference type="EC" id="2.7.13.3" evidence="3"/>
<dbReference type="EMBL" id="JAGKSP010000017">
    <property type="protein sequence ID" value="MBP3966389.1"/>
    <property type="molecule type" value="Genomic_DNA"/>
</dbReference>
<evidence type="ECO:0000256" key="8">
    <source>
        <dbReference type="ARBA" id="ARBA00022777"/>
    </source>
</evidence>
<feature type="region of interest" description="Disordered" evidence="13">
    <location>
        <begin position="61"/>
        <end position="99"/>
    </location>
</feature>
<keyword evidence="5" id="KW-0597">Phosphoprotein</keyword>
<dbReference type="Pfam" id="PF00672">
    <property type="entry name" value="HAMP"/>
    <property type="match status" value="1"/>
</dbReference>
<evidence type="ECO:0000256" key="12">
    <source>
        <dbReference type="SAM" id="Coils"/>
    </source>
</evidence>
<dbReference type="PANTHER" id="PTHR45453">
    <property type="entry name" value="PHOSPHATE REGULON SENSOR PROTEIN PHOR"/>
    <property type="match status" value="1"/>
</dbReference>
<dbReference type="SUPFAM" id="SSF47384">
    <property type="entry name" value="Homodimeric domain of signal transducing histidine kinase"/>
    <property type="match status" value="1"/>
</dbReference>
<evidence type="ECO:0000256" key="4">
    <source>
        <dbReference type="ARBA" id="ARBA00022475"/>
    </source>
</evidence>
<evidence type="ECO:0000256" key="2">
    <source>
        <dbReference type="ARBA" id="ARBA00004651"/>
    </source>
</evidence>
<keyword evidence="4" id="KW-1003">Cell membrane</keyword>
<protein>
    <recommendedName>
        <fullName evidence="3">histidine kinase</fullName>
        <ecNumber evidence="3">2.7.13.3</ecNumber>
    </recommendedName>
</protein>
<dbReference type="InterPro" id="IPR003594">
    <property type="entry name" value="HATPase_dom"/>
</dbReference>
<dbReference type="SUPFAM" id="SSF158472">
    <property type="entry name" value="HAMP domain-like"/>
    <property type="match status" value="1"/>
</dbReference>
<comment type="catalytic activity">
    <reaction evidence="1">
        <text>ATP + protein L-histidine = ADP + protein N-phospho-L-histidine.</text>
        <dbReference type="EC" id="2.7.13.3"/>
    </reaction>
</comment>
<evidence type="ECO:0000256" key="3">
    <source>
        <dbReference type="ARBA" id="ARBA00012438"/>
    </source>
</evidence>
<dbReference type="InterPro" id="IPR008358">
    <property type="entry name" value="Sig_transdc_His_kin/Pase_MprB"/>
</dbReference>
<evidence type="ECO:0000313" key="17">
    <source>
        <dbReference type="EMBL" id="MBP3966389.1"/>
    </source>
</evidence>
<dbReference type="InterPro" id="IPR036097">
    <property type="entry name" value="HisK_dim/P_sf"/>
</dbReference>
<name>A0ABS5CKI6_9BACL</name>
<dbReference type="PANTHER" id="PTHR45453:SF3">
    <property type="entry name" value="HISTIDINE KINASE"/>
    <property type="match status" value="1"/>
</dbReference>
<dbReference type="InterPro" id="IPR005467">
    <property type="entry name" value="His_kinase_dom"/>
</dbReference>
<keyword evidence="7" id="KW-0547">Nucleotide-binding</keyword>
<accession>A0ABS5CKI6</accession>
<dbReference type="PROSITE" id="PS50109">
    <property type="entry name" value="HIS_KIN"/>
    <property type="match status" value="1"/>
</dbReference>
<dbReference type="SMART" id="SM00387">
    <property type="entry name" value="HATPase_c"/>
    <property type="match status" value="1"/>
</dbReference>
<comment type="caution">
    <text evidence="17">The sequence shown here is derived from an EMBL/GenBank/DDBJ whole genome shotgun (WGS) entry which is preliminary data.</text>
</comment>
<dbReference type="Pfam" id="PF00512">
    <property type="entry name" value="HisKA"/>
    <property type="match status" value="1"/>
</dbReference>